<dbReference type="EMBL" id="JBAMIC010000011">
    <property type="protein sequence ID" value="KAK7100326.1"/>
    <property type="molecule type" value="Genomic_DNA"/>
</dbReference>
<evidence type="ECO:0000313" key="12">
    <source>
        <dbReference type="Proteomes" id="UP001374579"/>
    </source>
</evidence>
<keyword evidence="7 9" id="KW-0175">Coiled coil</keyword>
<evidence type="ECO:0008006" key="13">
    <source>
        <dbReference type="Google" id="ProtNLM"/>
    </source>
</evidence>
<evidence type="ECO:0000256" key="9">
    <source>
        <dbReference type="SAM" id="Coils"/>
    </source>
</evidence>
<evidence type="ECO:0000256" key="7">
    <source>
        <dbReference type="ARBA" id="ARBA00023054"/>
    </source>
</evidence>
<name>A0AAN9B829_9CAEN</name>
<comment type="similarity">
    <text evidence="3">Belongs to the ADIP family.</text>
</comment>
<gene>
    <name evidence="11" type="ORF">V1264_023299</name>
</gene>
<keyword evidence="4" id="KW-0963">Cytoplasm</keyword>
<evidence type="ECO:0000256" key="8">
    <source>
        <dbReference type="ARBA" id="ARBA00023212"/>
    </source>
</evidence>
<feature type="coiled-coil region" evidence="9">
    <location>
        <begin position="119"/>
        <end position="174"/>
    </location>
</feature>
<feature type="region of interest" description="Disordered" evidence="10">
    <location>
        <begin position="312"/>
        <end position="337"/>
    </location>
</feature>
<evidence type="ECO:0000256" key="5">
    <source>
        <dbReference type="ARBA" id="ARBA00022889"/>
    </source>
</evidence>
<feature type="compositionally biased region" description="Low complexity" evidence="10">
    <location>
        <begin position="312"/>
        <end position="327"/>
    </location>
</feature>
<comment type="caution">
    <text evidence="11">The sequence shown here is derived from an EMBL/GenBank/DDBJ whole genome shotgun (WGS) entry which is preliminary data.</text>
</comment>
<sequence>MSLNKSFRPAPEVKRRTLQNSNVGMADWKLLSFYTASSGPGHRVETSDDGYPAGMSPHEHNTIAQPQEIFCTENNVSSCVSFLNQELQLLGLPAITCNNKGQPDVSCLLNGAYDLHRCYQRIYSTKEELENRIQRLSGERDHHKSSVARVKRHQEELERTLSQETEKLRQLSSRHKITSSKVKADKDEIKCLQSVMQHKDLQFKHELKKKEKEVNKLKDRLHQMLMDKNPDRKVGMDMMNTVQNAEGKRAQWKPGLSKQEEDMYQMLVGNYEERHRELVLENTELRDCLLTMQRELSALLKQNAELSSVHSQSQVLQELTDSSSSSDDPYEEPGTGNESFMTVAELSEGYHQMPYDMVRREIERAFKRTCETIGLSMKKTWKQKPDAPSPSKMSTSTPVPGKKESSQEVQHLHVQLAKYKDIIQQQEKLIQQSLQTHSDSFLHESQLLHQKDALANEKKLFYEEKAHFEEERKLFTEAAIRLGRERKAIQDEKMKFLKENFLNITPFRQSSPQLHREGGTSRLLPVTPHFSPAPEGRAKPKTPNTAELLRALGLADLPREGKPSSTPKKTPKPGHSGAEDAAAAIFDDQLPTASSLRTNLFSSPGSAASDHSVKSDNH</sequence>
<dbReference type="GO" id="GO:0007155">
    <property type="term" value="P:cell adhesion"/>
    <property type="evidence" value="ECO:0007669"/>
    <property type="project" value="UniProtKB-KW"/>
</dbReference>
<dbReference type="GO" id="GO:0035735">
    <property type="term" value="P:intraciliary transport involved in cilium assembly"/>
    <property type="evidence" value="ECO:0007669"/>
    <property type="project" value="TreeGrafter"/>
</dbReference>
<dbReference type="PANTHER" id="PTHR46507:SF4">
    <property type="entry name" value="SSX FAMILY MEMBER 2 INTERACTING PROTEIN"/>
    <property type="match status" value="1"/>
</dbReference>
<feature type="compositionally biased region" description="Polar residues" evidence="10">
    <location>
        <begin position="591"/>
        <end position="606"/>
    </location>
</feature>
<reference evidence="11 12" key="1">
    <citation type="submission" date="2024-02" db="EMBL/GenBank/DDBJ databases">
        <title>Chromosome-scale genome assembly of the rough periwinkle Littorina saxatilis.</title>
        <authorList>
            <person name="De Jode A."/>
            <person name="Faria R."/>
            <person name="Formenti G."/>
            <person name="Sims Y."/>
            <person name="Smith T.P."/>
            <person name="Tracey A."/>
            <person name="Wood J.M.D."/>
            <person name="Zagrodzka Z.B."/>
            <person name="Johannesson K."/>
            <person name="Butlin R.K."/>
            <person name="Leder E.H."/>
        </authorList>
    </citation>
    <scope>NUCLEOTIDE SEQUENCE [LARGE SCALE GENOMIC DNA]</scope>
    <source>
        <strain evidence="11">Snail1</strain>
        <tissue evidence="11">Muscle</tissue>
    </source>
</reference>
<keyword evidence="5" id="KW-0130">Cell adhesion</keyword>
<dbReference type="GO" id="GO:0036064">
    <property type="term" value="C:ciliary basal body"/>
    <property type="evidence" value="ECO:0007669"/>
    <property type="project" value="TreeGrafter"/>
</dbReference>
<protein>
    <recommendedName>
        <fullName evidence="13">Afadin- and alpha-actinin-binding protein</fullName>
    </recommendedName>
</protein>
<accession>A0AAN9B829</accession>
<evidence type="ECO:0000256" key="6">
    <source>
        <dbReference type="ARBA" id="ARBA00022949"/>
    </source>
</evidence>
<dbReference type="GO" id="GO:0034451">
    <property type="term" value="C:centriolar satellite"/>
    <property type="evidence" value="ECO:0007669"/>
    <property type="project" value="TreeGrafter"/>
</dbReference>
<dbReference type="Proteomes" id="UP001374579">
    <property type="component" value="Unassembled WGS sequence"/>
</dbReference>
<proteinExistence type="inferred from homology"/>
<evidence type="ECO:0000256" key="3">
    <source>
        <dbReference type="ARBA" id="ARBA00009291"/>
    </source>
</evidence>
<feature type="region of interest" description="Disordered" evidence="10">
    <location>
        <begin position="508"/>
        <end position="618"/>
    </location>
</feature>
<evidence type="ECO:0000256" key="4">
    <source>
        <dbReference type="ARBA" id="ARBA00022490"/>
    </source>
</evidence>
<organism evidence="11 12">
    <name type="scientific">Littorina saxatilis</name>
    <dbReference type="NCBI Taxonomy" id="31220"/>
    <lineage>
        <taxon>Eukaryota</taxon>
        <taxon>Metazoa</taxon>
        <taxon>Spiralia</taxon>
        <taxon>Lophotrochozoa</taxon>
        <taxon>Mollusca</taxon>
        <taxon>Gastropoda</taxon>
        <taxon>Caenogastropoda</taxon>
        <taxon>Littorinimorpha</taxon>
        <taxon>Littorinoidea</taxon>
        <taxon>Littorinidae</taxon>
        <taxon>Littorina</taxon>
    </lineage>
</organism>
<evidence type="ECO:0000256" key="2">
    <source>
        <dbReference type="ARBA" id="ARBA00004300"/>
    </source>
</evidence>
<keyword evidence="8" id="KW-0206">Cytoskeleton</keyword>
<dbReference type="GO" id="GO:0070161">
    <property type="term" value="C:anchoring junction"/>
    <property type="evidence" value="ECO:0007669"/>
    <property type="project" value="UniProtKB-SubCell"/>
</dbReference>
<dbReference type="InterPro" id="IPR021622">
    <property type="entry name" value="Afadin/alpha-actinin-bd"/>
</dbReference>
<evidence type="ECO:0000256" key="10">
    <source>
        <dbReference type="SAM" id="MobiDB-lite"/>
    </source>
</evidence>
<keyword evidence="12" id="KW-1185">Reference proteome</keyword>
<dbReference type="InterPro" id="IPR052300">
    <property type="entry name" value="Adhesion_Centrosome_assoc"/>
</dbReference>
<dbReference type="Pfam" id="PF11559">
    <property type="entry name" value="ADIP"/>
    <property type="match status" value="1"/>
</dbReference>
<keyword evidence="6" id="KW-0965">Cell junction</keyword>
<comment type="subcellular location">
    <subcellularLocation>
        <location evidence="1">Cell junction</location>
    </subcellularLocation>
    <subcellularLocation>
        <location evidence="2">Cytoplasm</location>
        <location evidence="2">Cytoskeleton</location>
        <location evidence="2">Microtubule organizing center</location>
        <location evidence="2">Centrosome</location>
    </subcellularLocation>
</comment>
<dbReference type="AlphaFoldDB" id="A0AAN9B829"/>
<evidence type="ECO:0000313" key="11">
    <source>
        <dbReference type="EMBL" id="KAK7100326.1"/>
    </source>
</evidence>
<feature type="region of interest" description="Disordered" evidence="10">
    <location>
        <begin position="380"/>
        <end position="404"/>
    </location>
</feature>
<evidence type="ECO:0000256" key="1">
    <source>
        <dbReference type="ARBA" id="ARBA00004282"/>
    </source>
</evidence>
<dbReference type="PANTHER" id="PTHR46507">
    <property type="entry name" value="AFADIN- AND ALPHA-ACTININ-BINDING PROTEIN"/>
    <property type="match status" value="1"/>
</dbReference>
<feature type="coiled-coil region" evidence="9">
    <location>
        <begin position="200"/>
        <end position="227"/>
    </location>
</feature>